<dbReference type="InterPro" id="IPR020846">
    <property type="entry name" value="MFS_dom"/>
</dbReference>
<feature type="transmembrane region" description="Helical" evidence="6">
    <location>
        <begin position="264"/>
        <end position="283"/>
    </location>
</feature>
<feature type="transmembrane region" description="Helical" evidence="6">
    <location>
        <begin position="12"/>
        <end position="29"/>
    </location>
</feature>
<evidence type="ECO:0000256" key="6">
    <source>
        <dbReference type="SAM" id="Phobius"/>
    </source>
</evidence>
<feature type="transmembrane region" description="Helical" evidence="6">
    <location>
        <begin position="156"/>
        <end position="179"/>
    </location>
</feature>
<feature type="transmembrane region" description="Helical" evidence="6">
    <location>
        <begin position="234"/>
        <end position="252"/>
    </location>
</feature>
<evidence type="ECO:0000256" key="3">
    <source>
        <dbReference type="ARBA" id="ARBA00022692"/>
    </source>
</evidence>
<sequence length="382" mass="40871">MRTLISQVWRVNLATMLFFTMIQVVVPLIPRYALTVSASPFLIGLAVSAISITAIFLRPISGFLSDSWARSKLMAIGLAFGSAAYLVLFLSADIYQIMIGRILEGAGVALFVPSSMASAVDQAPEGKVGETLGWRSLMIGLGFTIGPALGGLLAEAFGYTTTFGITSVLILFLLPLVLYREPRKERAAFSVSIRGLLERHFVVAFVSLVVYAIAWMGLLTFLSAYLKIIGYGDLQIGLFVSIQAVSSLALRIFAGRAADKNPALMTYVGLFLISFAFLLIALNQEAIQLYIDAVIFGLGIGIFVPGSQTLALAHAHAGSRGFLSSIYTMGMDVGNMVGPLMFGAVIQASGSYPDSFLIAPVLTFAAALVVLVPERMGRLKDN</sequence>
<name>A0A444L6H8_METS7</name>
<accession>A0A444L6H8</accession>
<dbReference type="AlphaFoldDB" id="A0A444L6H8"/>
<evidence type="ECO:0000259" key="7">
    <source>
        <dbReference type="PROSITE" id="PS50850"/>
    </source>
</evidence>
<gene>
    <name evidence="8" type="ORF">Metus_1169</name>
</gene>
<keyword evidence="4 6" id="KW-1133">Transmembrane helix</keyword>
<feature type="domain" description="Major facilitator superfamily (MFS) profile" evidence="7">
    <location>
        <begin position="7"/>
        <end position="378"/>
    </location>
</feature>
<feature type="transmembrane region" description="Helical" evidence="6">
    <location>
        <begin position="325"/>
        <end position="349"/>
    </location>
</feature>
<keyword evidence="3 6" id="KW-0812">Transmembrane</keyword>
<dbReference type="SUPFAM" id="SSF103473">
    <property type="entry name" value="MFS general substrate transporter"/>
    <property type="match status" value="1"/>
</dbReference>
<dbReference type="PANTHER" id="PTHR43124">
    <property type="entry name" value="PURINE EFFLUX PUMP PBUE"/>
    <property type="match status" value="1"/>
</dbReference>
<dbReference type="PROSITE" id="PS50850">
    <property type="entry name" value="MFS"/>
    <property type="match status" value="1"/>
</dbReference>
<evidence type="ECO:0000313" key="8">
    <source>
        <dbReference type="EMBL" id="RWX73195.1"/>
    </source>
</evidence>
<keyword evidence="5 6" id="KW-0472">Membrane</keyword>
<keyword evidence="2" id="KW-1003">Cell membrane</keyword>
<dbReference type="Proteomes" id="UP000288215">
    <property type="component" value="Unassembled WGS sequence"/>
</dbReference>
<dbReference type="GO" id="GO:0022857">
    <property type="term" value="F:transmembrane transporter activity"/>
    <property type="evidence" value="ECO:0007669"/>
    <property type="project" value="InterPro"/>
</dbReference>
<feature type="transmembrane region" description="Helical" evidence="6">
    <location>
        <begin position="73"/>
        <end position="92"/>
    </location>
</feature>
<reference evidence="8 9" key="1">
    <citation type="submission" date="2018-12" db="EMBL/GenBank/DDBJ databases">
        <title>The complete genome of the methanogenic archaea of the candidate phylum Verstraetearchaeota, obtained from the metagenome of underground thermal water.</title>
        <authorList>
            <person name="Kadnikov V.V."/>
            <person name="Mardanov A.V."/>
            <person name="Beletsky A.V."/>
            <person name="Karnachuk O.V."/>
            <person name="Ravin N.V."/>
        </authorList>
    </citation>
    <scope>NUCLEOTIDE SEQUENCE [LARGE SCALE GENOMIC DNA]</scope>
    <source>
        <strain evidence="8">Ch88</strain>
    </source>
</reference>
<evidence type="ECO:0000256" key="2">
    <source>
        <dbReference type="ARBA" id="ARBA00022475"/>
    </source>
</evidence>
<dbReference type="InterPro" id="IPR050189">
    <property type="entry name" value="MFS_Efflux_Transporters"/>
</dbReference>
<evidence type="ECO:0000256" key="5">
    <source>
        <dbReference type="ARBA" id="ARBA00023136"/>
    </source>
</evidence>
<feature type="transmembrane region" description="Helical" evidence="6">
    <location>
        <begin position="98"/>
        <end position="120"/>
    </location>
</feature>
<dbReference type="PRINTS" id="PR01035">
    <property type="entry name" value="TCRTETA"/>
</dbReference>
<proteinExistence type="predicted"/>
<dbReference type="InterPro" id="IPR036259">
    <property type="entry name" value="MFS_trans_sf"/>
</dbReference>
<dbReference type="GO" id="GO:0005886">
    <property type="term" value="C:plasma membrane"/>
    <property type="evidence" value="ECO:0007669"/>
    <property type="project" value="UniProtKB-SubCell"/>
</dbReference>
<dbReference type="PANTHER" id="PTHR43124:SF9">
    <property type="entry name" value="SUGAR TRANSPORT FAMILY PROTEIN"/>
    <property type="match status" value="1"/>
</dbReference>
<evidence type="ECO:0000313" key="9">
    <source>
        <dbReference type="Proteomes" id="UP000288215"/>
    </source>
</evidence>
<dbReference type="InterPro" id="IPR011701">
    <property type="entry name" value="MFS"/>
</dbReference>
<feature type="transmembrane region" description="Helical" evidence="6">
    <location>
        <begin position="200"/>
        <end position="222"/>
    </location>
</feature>
<comment type="caution">
    <text evidence="8">The sequence shown here is derived from an EMBL/GenBank/DDBJ whole genome shotgun (WGS) entry which is preliminary data.</text>
</comment>
<feature type="transmembrane region" description="Helical" evidence="6">
    <location>
        <begin position="132"/>
        <end position="150"/>
    </location>
</feature>
<evidence type="ECO:0000256" key="1">
    <source>
        <dbReference type="ARBA" id="ARBA00004651"/>
    </source>
</evidence>
<protein>
    <recommendedName>
        <fullName evidence="7">Major facilitator superfamily (MFS) profile domain-containing protein</fullName>
    </recommendedName>
</protein>
<comment type="subcellular location">
    <subcellularLocation>
        <location evidence="1">Cell membrane</location>
        <topology evidence="1">Multi-pass membrane protein</topology>
    </subcellularLocation>
</comment>
<dbReference type="EMBL" id="RXGA01000003">
    <property type="protein sequence ID" value="RWX73195.1"/>
    <property type="molecule type" value="Genomic_DNA"/>
</dbReference>
<dbReference type="Pfam" id="PF07690">
    <property type="entry name" value="MFS_1"/>
    <property type="match status" value="1"/>
</dbReference>
<feature type="transmembrane region" description="Helical" evidence="6">
    <location>
        <begin position="355"/>
        <end position="372"/>
    </location>
</feature>
<evidence type="ECO:0000256" key="4">
    <source>
        <dbReference type="ARBA" id="ARBA00022989"/>
    </source>
</evidence>
<feature type="transmembrane region" description="Helical" evidence="6">
    <location>
        <begin position="41"/>
        <end position="61"/>
    </location>
</feature>
<dbReference type="Gene3D" id="1.20.1250.20">
    <property type="entry name" value="MFS general substrate transporter like domains"/>
    <property type="match status" value="1"/>
</dbReference>
<feature type="transmembrane region" description="Helical" evidence="6">
    <location>
        <begin position="289"/>
        <end position="313"/>
    </location>
</feature>
<dbReference type="InterPro" id="IPR001958">
    <property type="entry name" value="Tet-R_TetA/multi-R_MdtG-like"/>
</dbReference>
<organism evidence="8 9">
    <name type="scientific">Methanosuratincola subterraneus</name>
    <dbReference type="NCBI Taxonomy" id="2593994"/>
    <lineage>
        <taxon>Archaea</taxon>
        <taxon>Thermoproteota</taxon>
        <taxon>Methanosuratincolia</taxon>
        <taxon>Candidatus Methanomethylicales</taxon>
        <taxon>Candidatus Methanomethylicaceae</taxon>
        <taxon>Candidatus Methanosuratincola (ex Vanwonterghem et al. 2016)</taxon>
    </lineage>
</organism>